<feature type="transmembrane region" description="Helical" evidence="8">
    <location>
        <begin position="276"/>
        <end position="295"/>
    </location>
</feature>
<sequence>MIETRTAAFWRATLALSLGSFIIFANVYVTQPLLPMLAQNFSVSALEAGWSFTVTTLMLGLSLLIYGPLSDALGRRPIMLISMAGATLVTIALSFTESFSSLLILRAVQGLLLGGLPAIAIAYMGDEFSKRAVLVAVGFYISANSLGGIGGRVIGGLMGDIAGWQSAFQFMAVMSIALFALFAWALPPSQHFVSKPLHPRQMVHDLLSHLRNPLLLLAYLIGGFNFFIFVNQYSYVTFVLADAPYQLPPTLLGMLFLTYLSGTVGSALSGKVAQSISQPMCMVLGIVILMLGSLLTLMPGLGFIICGLFINSFGFFFAHSSASSWVSHQAKQARASASSLYLVFYYTGASSGGFYLHYFWDWQQWAGVIAGSLLILGATLLMALRLEYYARQVISDAHGTGR</sequence>
<keyword evidence="11" id="KW-1185">Reference proteome</keyword>
<dbReference type="InterPro" id="IPR001958">
    <property type="entry name" value="Tet-R_TetA/multi-R_MdtG-like"/>
</dbReference>
<feature type="transmembrane region" description="Helical" evidence="8">
    <location>
        <begin position="365"/>
        <end position="384"/>
    </location>
</feature>
<dbReference type="CDD" id="cd17324">
    <property type="entry name" value="MFS_NepI_like"/>
    <property type="match status" value="1"/>
</dbReference>
<feature type="transmembrane region" description="Helical" evidence="8">
    <location>
        <begin position="167"/>
        <end position="186"/>
    </location>
</feature>
<evidence type="ECO:0000256" key="5">
    <source>
        <dbReference type="ARBA" id="ARBA00022692"/>
    </source>
</evidence>
<dbReference type="Proteomes" id="UP000714380">
    <property type="component" value="Unassembled WGS sequence"/>
</dbReference>
<gene>
    <name evidence="10" type="ORF">I9W95_12830</name>
</gene>
<keyword evidence="4" id="KW-1003">Cell membrane</keyword>
<proteinExistence type="inferred from homology"/>
<evidence type="ECO:0000256" key="2">
    <source>
        <dbReference type="ARBA" id="ARBA00008335"/>
    </source>
</evidence>
<evidence type="ECO:0000313" key="10">
    <source>
        <dbReference type="EMBL" id="MCA6064492.1"/>
    </source>
</evidence>
<protein>
    <submittedName>
        <fullName evidence="10">MFS transporter</fullName>
    </submittedName>
</protein>
<evidence type="ECO:0000256" key="7">
    <source>
        <dbReference type="ARBA" id="ARBA00023136"/>
    </source>
</evidence>
<evidence type="ECO:0000256" key="3">
    <source>
        <dbReference type="ARBA" id="ARBA00022448"/>
    </source>
</evidence>
<evidence type="ECO:0000256" key="8">
    <source>
        <dbReference type="SAM" id="Phobius"/>
    </source>
</evidence>
<evidence type="ECO:0000259" key="9">
    <source>
        <dbReference type="PROSITE" id="PS50850"/>
    </source>
</evidence>
<dbReference type="SUPFAM" id="SSF103473">
    <property type="entry name" value="MFS general substrate transporter"/>
    <property type="match status" value="1"/>
</dbReference>
<accession>A0ABS7ZRU0</accession>
<keyword evidence="7 8" id="KW-0472">Membrane</keyword>
<evidence type="ECO:0000256" key="4">
    <source>
        <dbReference type="ARBA" id="ARBA00022475"/>
    </source>
</evidence>
<dbReference type="PROSITE" id="PS50850">
    <property type="entry name" value="MFS"/>
    <property type="match status" value="1"/>
</dbReference>
<evidence type="ECO:0000256" key="1">
    <source>
        <dbReference type="ARBA" id="ARBA00004651"/>
    </source>
</evidence>
<dbReference type="InterPro" id="IPR011701">
    <property type="entry name" value="MFS"/>
</dbReference>
<feature type="transmembrane region" description="Helical" evidence="8">
    <location>
        <begin position="301"/>
        <end position="318"/>
    </location>
</feature>
<keyword evidence="6 8" id="KW-1133">Transmembrane helix</keyword>
<feature type="transmembrane region" description="Helical" evidence="8">
    <location>
        <begin position="132"/>
        <end position="155"/>
    </location>
</feature>
<dbReference type="Gene3D" id="1.20.1250.20">
    <property type="entry name" value="MFS general substrate transporter like domains"/>
    <property type="match status" value="1"/>
</dbReference>
<feature type="transmembrane region" description="Helical" evidence="8">
    <location>
        <begin position="339"/>
        <end position="359"/>
    </location>
</feature>
<evidence type="ECO:0000313" key="11">
    <source>
        <dbReference type="Proteomes" id="UP000714380"/>
    </source>
</evidence>
<feature type="transmembrane region" description="Helical" evidence="8">
    <location>
        <begin position="250"/>
        <end position="269"/>
    </location>
</feature>
<feature type="transmembrane region" description="Helical" evidence="8">
    <location>
        <begin position="49"/>
        <end position="66"/>
    </location>
</feature>
<keyword evidence="5 8" id="KW-0812">Transmembrane</keyword>
<feature type="transmembrane region" description="Helical" evidence="8">
    <location>
        <begin position="78"/>
        <end position="96"/>
    </location>
</feature>
<dbReference type="PANTHER" id="PTHR43271">
    <property type="entry name" value="BLL2771 PROTEIN"/>
    <property type="match status" value="1"/>
</dbReference>
<dbReference type="RefSeq" id="WP_225675514.1">
    <property type="nucleotide sequence ID" value="NZ_JAEDAH010000083.1"/>
</dbReference>
<evidence type="ECO:0000256" key="6">
    <source>
        <dbReference type="ARBA" id="ARBA00022989"/>
    </source>
</evidence>
<feature type="transmembrane region" description="Helical" evidence="8">
    <location>
        <begin position="12"/>
        <end position="29"/>
    </location>
</feature>
<dbReference type="EMBL" id="JAEDAH010000083">
    <property type="protein sequence ID" value="MCA6064492.1"/>
    <property type="molecule type" value="Genomic_DNA"/>
</dbReference>
<dbReference type="PANTHER" id="PTHR43271:SF1">
    <property type="entry name" value="INNER MEMBRANE TRANSPORT PROTEIN YNFM"/>
    <property type="match status" value="1"/>
</dbReference>
<comment type="subcellular location">
    <subcellularLocation>
        <location evidence="1">Cell membrane</location>
        <topology evidence="1">Multi-pass membrane protein</topology>
    </subcellularLocation>
</comment>
<dbReference type="InterPro" id="IPR036259">
    <property type="entry name" value="MFS_trans_sf"/>
</dbReference>
<reference evidence="10 11" key="1">
    <citation type="submission" date="2020-12" db="EMBL/GenBank/DDBJ databases">
        <title>Novel Thalassolituus-related marine hydrocarbonoclastic bacteria mediated algae-derived hydrocarbons mineralization in twilight zone of the northern South China Sea.</title>
        <authorList>
            <person name="Dong C."/>
        </authorList>
    </citation>
    <scope>NUCLEOTIDE SEQUENCE [LARGE SCALE GENOMIC DNA]</scope>
    <source>
        <strain evidence="10 11">IMCC1826</strain>
    </source>
</reference>
<keyword evidence="3" id="KW-0813">Transport</keyword>
<feature type="domain" description="Major facilitator superfamily (MFS) profile" evidence="9">
    <location>
        <begin position="12"/>
        <end position="389"/>
    </location>
</feature>
<dbReference type="InterPro" id="IPR020846">
    <property type="entry name" value="MFS_dom"/>
</dbReference>
<feature type="transmembrane region" description="Helical" evidence="8">
    <location>
        <begin position="102"/>
        <end position="125"/>
    </location>
</feature>
<name>A0ABS7ZRU0_9GAMM</name>
<feature type="transmembrane region" description="Helical" evidence="8">
    <location>
        <begin position="210"/>
        <end position="230"/>
    </location>
</feature>
<comment type="similarity">
    <text evidence="2">Belongs to the major facilitator superfamily.</text>
</comment>
<comment type="caution">
    <text evidence="10">The sequence shown here is derived from an EMBL/GenBank/DDBJ whole genome shotgun (WGS) entry which is preliminary data.</text>
</comment>
<dbReference type="PRINTS" id="PR01035">
    <property type="entry name" value="TCRTETA"/>
</dbReference>
<organism evidence="10 11">
    <name type="scientific">Thalassolituus marinus</name>
    <dbReference type="NCBI Taxonomy" id="671053"/>
    <lineage>
        <taxon>Bacteria</taxon>
        <taxon>Pseudomonadati</taxon>
        <taxon>Pseudomonadota</taxon>
        <taxon>Gammaproteobacteria</taxon>
        <taxon>Oceanospirillales</taxon>
        <taxon>Oceanospirillaceae</taxon>
        <taxon>Thalassolituus</taxon>
    </lineage>
</organism>
<dbReference type="Pfam" id="PF07690">
    <property type="entry name" value="MFS_1"/>
    <property type="match status" value="1"/>
</dbReference>